<accession>A0A3Q9KZH1</accession>
<evidence type="ECO:0000313" key="5">
    <source>
        <dbReference type="Proteomes" id="UP000501753"/>
    </source>
</evidence>
<dbReference type="KEGG" id="sgd:ELQ87_38215"/>
<organism evidence="2 4">
    <name type="scientific">Streptomyces griseoviridis</name>
    <dbReference type="NCBI Taxonomy" id="45398"/>
    <lineage>
        <taxon>Bacteria</taxon>
        <taxon>Bacillati</taxon>
        <taxon>Actinomycetota</taxon>
        <taxon>Actinomycetes</taxon>
        <taxon>Kitasatosporales</taxon>
        <taxon>Streptomycetaceae</taxon>
        <taxon>Streptomyces</taxon>
    </lineage>
</organism>
<dbReference type="RefSeq" id="WP_127182210.1">
    <property type="nucleotide sequence ID" value="NZ_CP029078.1"/>
</dbReference>
<reference evidence="3 5" key="1">
    <citation type="submission" date="2018-04" db="EMBL/GenBank/DDBJ databases">
        <title>Complete genome sequences of Streptomyces griseoviridis K61 and characterization of antagonistic properties of biological control agents.</title>
        <authorList>
            <person name="Mariita R.M."/>
            <person name="Sello J.K."/>
        </authorList>
    </citation>
    <scope>NUCLEOTIDE SEQUENCE [LARGE SCALE GENOMIC DNA]</scope>
    <source>
        <strain evidence="3 5">K61</strain>
    </source>
</reference>
<evidence type="ECO:0000313" key="3">
    <source>
        <dbReference type="EMBL" id="QCN83719.1"/>
    </source>
</evidence>
<feature type="signal peptide" evidence="1">
    <location>
        <begin position="1"/>
        <end position="26"/>
    </location>
</feature>
<evidence type="ECO:0000313" key="4">
    <source>
        <dbReference type="Proteomes" id="UP000271291"/>
    </source>
</evidence>
<feature type="chain" id="PRO_5044599802" evidence="1">
    <location>
        <begin position="27"/>
        <end position="271"/>
    </location>
</feature>
<name>A0A3Q9KZH1_STRGD</name>
<dbReference type="Proteomes" id="UP000271291">
    <property type="component" value="Chromosome"/>
</dbReference>
<gene>
    <name evidence="3" type="ORF">DDJ31_01020</name>
    <name evidence="2" type="ORF">ELQ87_38215</name>
</gene>
<dbReference type="Proteomes" id="UP000501753">
    <property type="component" value="Chromosome"/>
</dbReference>
<sequence>MVSKQVRAVSAAAGAVAAVLAGVAAAAAPGQAPHRPVPGDQAVGYFSYAPWPAAGETVRFFSDRPLPEDVGTPVSGLPGWAQGQLAGRGPSAARTGTPGGYKLRRGNRSTDYVYKSADVYAIEANCGPGGCRPVQQVRVAIKEYVRGRTSKNWEITFYGSRWSGPSRFHLDYTYDCGVNINRAPDKTCSTWRRDGAQGHGSGVAVDKQKIVKNFGRTAVVTKFPMVKLLVTFADGSGAIGDDGTAGEKFRGWDVCVTNTTTKLCHGTGDGS</sequence>
<proteinExistence type="predicted"/>
<dbReference type="OrthoDB" id="4132041at2"/>
<evidence type="ECO:0000313" key="2">
    <source>
        <dbReference type="EMBL" id="AZS89440.1"/>
    </source>
</evidence>
<dbReference type="EMBL" id="CP029078">
    <property type="protein sequence ID" value="QCN83719.1"/>
    <property type="molecule type" value="Genomic_DNA"/>
</dbReference>
<reference evidence="2 4" key="2">
    <citation type="submission" date="2018-12" db="EMBL/GenBank/DDBJ databases">
        <title>Streptomyces griseoviridis F1-27 complete genome.</title>
        <authorList>
            <person name="Mariita R.M."/>
            <person name="Sello J.K."/>
        </authorList>
    </citation>
    <scope>NUCLEOTIDE SEQUENCE [LARGE SCALE GENOMIC DNA]</scope>
    <source>
        <strain evidence="2 4">F1-27</strain>
    </source>
</reference>
<keyword evidence="5" id="KW-1185">Reference proteome</keyword>
<dbReference type="EMBL" id="CP034687">
    <property type="protein sequence ID" value="AZS89440.1"/>
    <property type="molecule type" value="Genomic_DNA"/>
</dbReference>
<dbReference type="AlphaFoldDB" id="A0A3Q9KZH1"/>
<evidence type="ECO:0000256" key="1">
    <source>
        <dbReference type="SAM" id="SignalP"/>
    </source>
</evidence>
<protein>
    <submittedName>
        <fullName evidence="2">Uncharacterized protein</fullName>
    </submittedName>
</protein>
<keyword evidence="1" id="KW-0732">Signal</keyword>